<dbReference type="Gene3D" id="1.10.357.10">
    <property type="entry name" value="Tetracycline Repressor, domain 2"/>
    <property type="match status" value="1"/>
</dbReference>
<dbReference type="Proteomes" id="UP000243847">
    <property type="component" value="Chromosome sequence1"/>
</dbReference>
<dbReference type="InterPro" id="IPR050109">
    <property type="entry name" value="HTH-type_TetR-like_transc_reg"/>
</dbReference>
<evidence type="ECO:0000256" key="3">
    <source>
        <dbReference type="ARBA" id="ARBA00023163"/>
    </source>
</evidence>
<dbReference type="PANTHER" id="PTHR30055:SF234">
    <property type="entry name" value="HTH-TYPE TRANSCRIPTIONAL REGULATOR BETI"/>
    <property type="match status" value="1"/>
</dbReference>
<dbReference type="GO" id="GO:0000976">
    <property type="term" value="F:transcription cis-regulatory region binding"/>
    <property type="evidence" value="ECO:0007669"/>
    <property type="project" value="TreeGrafter"/>
</dbReference>
<protein>
    <submittedName>
        <fullName evidence="6">TetR family transcriptional regulator</fullName>
    </submittedName>
</protein>
<dbReference type="SUPFAM" id="SSF46689">
    <property type="entry name" value="Homeodomain-like"/>
    <property type="match status" value="1"/>
</dbReference>
<keyword evidence="3" id="KW-0804">Transcription</keyword>
<dbReference type="InterPro" id="IPR009057">
    <property type="entry name" value="Homeodomain-like_sf"/>
</dbReference>
<feature type="DNA-binding region" description="H-T-H motif" evidence="4">
    <location>
        <begin position="41"/>
        <end position="60"/>
    </location>
</feature>
<dbReference type="GO" id="GO:0003700">
    <property type="term" value="F:DNA-binding transcription factor activity"/>
    <property type="evidence" value="ECO:0007669"/>
    <property type="project" value="TreeGrafter"/>
</dbReference>
<dbReference type="EMBL" id="AP017457">
    <property type="protein sequence ID" value="BAU99278.1"/>
    <property type="molecule type" value="Genomic_DNA"/>
</dbReference>
<gene>
    <name evidence="6" type="ORF">AUMI_17360</name>
</gene>
<proteinExistence type="predicted"/>
<dbReference type="PANTHER" id="PTHR30055">
    <property type="entry name" value="HTH-TYPE TRANSCRIPTIONAL REGULATOR RUTR"/>
    <property type="match status" value="1"/>
</dbReference>
<dbReference type="GeneID" id="80451927"/>
<dbReference type="PRINTS" id="PR00455">
    <property type="entry name" value="HTHTETR"/>
</dbReference>
<name>A0A173LWP4_9MICO</name>
<organism evidence="6 7">
    <name type="scientific">Aurantimicrobium minutum</name>
    <dbReference type="NCBI Taxonomy" id="708131"/>
    <lineage>
        <taxon>Bacteria</taxon>
        <taxon>Bacillati</taxon>
        <taxon>Actinomycetota</taxon>
        <taxon>Actinomycetes</taxon>
        <taxon>Micrococcales</taxon>
        <taxon>Microbacteriaceae</taxon>
        <taxon>Aurantimicrobium</taxon>
    </lineage>
</organism>
<dbReference type="Pfam" id="PF00440">
    <property type="entry name" value="TetR_N"/>
    <property type="match status" value="1"/>
</dbReference>
<evidence type="ECO:0000256" key="2">
    <source>
        <dbReference type="ARBA" id="ARBA00023125"/>
    </source>
</evidence>
<accession>A0A173LWP4</accession>
<keyword evidence="2 4" id="KW-0238">DNA-binding</keyword>
<dbReference type="PROSITE" id="PS50977">
    <property type="entry name" value="HTH_TETR_2"/>
    <property type="match status" value="1"/>
</dbReference>
<evidence type="ECO:0000256" key="1">
    <source>
        <dbReference type="ARBA" id="ARBA00023015"/>
    </source>
</evidence>
<reference evidence="6 7" key="1">
    <citation type="journal article" date="2016" name="Genome Announc.">
        <title>Complete Genome Sequence of Aurantimicrobium minutum Type Strain KNCT, a Planktonic Ultramicrobacterium Isolated from River Water.</title>
        <authorList>
            <person name="Nakai R."/>
            <person name="Fujisawa T."/>
            <person name="Nakamura Y."/>
            <person name="Nishide H."/>
            <person name="Uchiyama I."/>
            <person name="Baba T."/>
            <person name="Toyoda A."/>
            <person name="Fujiyama A."/>
            <person name="Naganuma T."/>
            <person name="Niki H."/>
        </authorList>
    </citation>
    <scope>NUCLEOTIDE SEQUENCE [LARGE SCALE GENOMIC DNA]</scope>
    <source>
        <strain evidence="6 7">KNC</strain>
    </source>
</reference>
<evidence type="ECO:0000259" key="5">
    <source>
        <dbReference type="PROSITE" id="PS50977"/>
    </source>
</evidence>
<dbReference type="InterPro" id="IPR001647">
    <property type="entry name" value="HTH_TetR"/>
</dbReference>
<dbReference type="AlphaFoldDB" id="A0A173LWP4"/>
<feature type="domain" description="HTH tetR-type" evidence="5">
    <location>
        <begin position="18"/>
        <end position="78"/>
    </location>
</feature>
<dbReference type="KEGG" id="amin:AUMI_17360"/>
<evidence type="ECO:0000313" key="6">
    <source>
        <dbReference type="EMBL" id="BAU99278.1"/>
    </source>
</evidence>
<dbReference type="RefSeq" id="WP_172418249.1">
    <property type="nucleotide sequence ID" value="NZ_AP017457.1"/>
</dbReference>
<keyword evidence="1" id="KW-0805">Transcription regulation</keyword>
<sequence length="224" mass="24903">MGTTTEAENKPAESARRQKTRERLMDAAFEVFSEVGIHAATVEMITERADFTRGAFYSNFDTKEELFLALAERGYNERLELLRASVANIDVIMPTLLEQNPGSLTATELGPIVASFLEQQGDNRLWFLFQSELRLLAMRDPEVGKLFLQQKHAADQEFGNIIAAAFTAVGITPAIESVELAIVLMNTYEASLQEAIMAGGDKVQERAHELFMQRMLGLISQLAS</sequence>
<evidence type="ECO:0000256" key="4">
    <source>
        <dbReference type="PROSITE-ProRule" id="PRU00335"/>
    </source>
</evidence>
<evidence type="ECO:0000313" key="7">
    <source>
        <dbReference type="Proteomes" id="UP000243847"/>
    </source>
</evidence>